<dbReference type="AlphaFoldDB" id="A0A0H3ZHK1"/>
<dbReference type="RefSeq" id="WP_045143232.1">
    <property type="nucleotide sequence ID" value="NZ_JBDYEW010000004.1"/>
</dbReference>
<reference evidence="1" key="1">
    <citation type="journal article" date="2017" name="Antimicrob. Agents Chemother.">
        <title>Enterobacter cloacae Complex Isolates Harboring blaNMC-A or blaIMI-Type Class A Carbapenemase Genes on Novel Chromosomal Integrative Elements and Plasmids.</title>
        <authorList>
            <person name="Boyd D.A."/>
            <person name="Mataseje L.F."/>
            <person name="Davidson R."/>
            <person name="Delport J.A."/>
            <person name="Fuller J."/>
            <person name="Hoang L."/>
            <person name="Lefebvre B."/>
            <person name="Levett P.N."/>
            <person name="Roscoe D.L."/>
            <person name="Willey B.M."/>
            <person name="Mulvey M.R."/>
        </authorList>
    </citation>
    <scope>NUCLEOTIDE SEQUENCE</scope>
    <source>
        <strain evidence="1">N10-3276</strain>
        <strain evidence="2">N11-1141</strain>
        <strain evidence="3">N12-1562</strain>
        <strain evidence="4">N12-1563</strain>
    </source>
</reference>
<evidence type="ECO:0000313" key="4">
    <source>
        <dbReference type="EMBL" id="AKN35491.1"/>
    </source>
</evidence>
<dbReference type="PATRIC" id="fig|550.275.peg.3603"/>
<name>A0A0H3ZHK1_ENTCL</name>
<dbReference type="EMBL" id="KR057493">
    <property type="protein sequence ID" value="AKN35393.1"/>
    <property type="molecule type" value="Genomic_DNA"/>
</dbReference>
<accession>A0A0H3ZHK1</accession>
<sequence length="198" mass="21992">MRAHSKRHFKKSIATVAISFGLYVLNGLLITPCQASTSESIQVSNGGSTYFQQKQQPSKPSIIDILPRAYTTGEVYARFKEHEFRATNDFKKCRLMVIGKIKSIGTATFSKKPLVTLYVPDSNEGLKFIFENTDYDNDKVAALNVGDTVIIAGRNARPGTFEGIFLDGSQIMTGMISKKKRQMLAVNGGVYDREICHK</sequence>
<organism evidence="1">
    <name type="scientific">Enterobacter cloacae</name>
    <dbReference type="NCBI Taxonomy" id="550"/>
    <lineage>
        <taxon>Bacteria</taxon>
        <taxon>Pseudomonadati</taxon>
        <taxon>Pseudomonadota</taxon>
        <taxon>Gammaproteobacteria</taxon>
        <taxon>Enterobacterales</taxon>
        <taxon>Enterobacteriaceae</taxon>
        <taxon>Enterobacter</taxon>
        <taxon>Enterobacter cloacae complex</taxon>
    </lineage>
</organism>
<dbReference type="EMBL" id="KR057495">
    <property type="protein sequence ID" value="AKN35457.1"/>
    <property type="molecule type" value="Genomic_DNA"/>
</dbReference>
<evidence type="ECO:0008006" key="5">
    <source>
        <dbReference type="Google" id="ProtNLM"/>
    </source>
</evidence>
<evidence type="ECO:0000313" key="1">
    <source>
        <dbReference type="EMBL" id="AKN35360.1"/>
    </source>
</evidence>
<evidence type="ECO:0000313" key="3">
    <source>
        <dbReference type="EMBL" id="AKN35457.1"/>
    </source>
</evidence>
<proteinExistence type="predicted"/>
<dbReference type="EMBL" id="KR057496">
    <property type="protein sequence ID" value="AKN35491.1"/>
    <property type="molecule type" value="Genomic_DNA"/>
</dbReference>
<evidence type="ECO:0000313" key="2">
    <source>
        <dbReference type="EMBL" id="AKN35393.1"/>
    </source>
</evidence>
<dbReference type="EMBL" id="KR057492">
    <property type="protein sequence ID" value="AKN35360.1"/>
    <property type="molecule type" value="Genomic_DNA"/>
</dbReference>
<protein>
    <recommendedName>
        <fullName evidence="5">tRNA_anti-like</fullName>
    </recommendedName>
</protein>